<keyword evidence="2" id="KW-1185">Reference proteome</keyword>
<proteinExistence type="predicted"/>
<evidence type="ECO:0000313" key="2">
    <source>
        <dbReference type="Proteomes" id="UP000829398"/>
    </source>
</evidence>
<gene>
    <name evidence="1" type="ORF">KPL71_009287</name>
</gene>
<dbReference type="EMBL" id="CM039172">
    <property type="protein sequence ID" value="KAH9783377.1"/>
    <property type="molecule type" value="Genomic_DNA"/>
</dbReference>
<dbReference type="Proteomes" id="UP000829398">
    <property type="component" value="Chromosome 3"/>
</dbReference>
<accession>A0ACB8MBW5</accession>
<organism evidence="1 2">
    <name type="scientific">Citrus sinensis</name>
    <name type="common">Sweet orange</name>
    <name type="synonym">Citrus aurantium var. sinensis</name>
    <dbReference type="NCBI Taxonomy" id="2711"/>
    <lineage>
        <taxon>Eukaryota</taxon>
        <taxon>Viridiplantae</taxon>
        <taxon>Streptophyta</taxon>
        <taxon>Embryophyta</taxon>
        <taxon>Tracheophyta</taxon>
        <taxon>Spermatophyta</taxon>
        <taxon>Magnoliopsida</taxon>
        <taxon>eudicotyledons</taxon>
        <taxon>Gunneridae</taxon>
        <taxon>Pentapetalae</taxon>
        <taxon>rosids</taxon>
        <taxon>malvids</taxon>
        <taxon>Sapindales</taxon>
        <taxon>Rutaceae</taxon>
        <taxon>Aurantioideae</taxon>
        <taxon>Citrus</taxon>
    </lineage>
</organism>
<sequence length="813" mass="89918">MAASVDHSACETDNPLLRLRPKKRFVGVRQRPSGRWVAEIKDSTQGVRLWLGTYDRPEDAALAYDEAACALRGPRARLNFPRLLNQVPADAVRKKRYQPISGEAAFRSWLLEKSSWYGGGHQVSICEKRSLVGDSSRKLQLRELFSPADINEPADAFRKKIKPFYAGSHSEFQSMRPYDGQTVFTSWHFGESSQHHRGTGKISICKKKCLDGESVLLKAKGLADVRKKVQAICGGCPLEFLCAPPATSFSIRQGEGSSQEHMIIQVDHDSASSIKLASSSLNENASSSASDHQSVRASALPEDRDIETRAALSRAQSMSEKLPFDVNKLNKIILLLSTEECLALLAILFSGGSSLSTNARILMRGAGICSAVGFYSSLGSSVLKYIGKAEQTAPFLTAVGCVAAACGFTSVSCLFLPDKLNLCFCSLPWKSEYPFHYATFKNLFVDLEPGIRDYLCKVFTEDLHPAEKIGNRIVNDPAISLFSKEKLSPCKKKSLAVGSSQKSQFPVLHDPPKKLKEFFGGSHLYDEATAFTSWHFGESSEDDGDQMVHIIQVDHLGHDDRDSASSKPIQLVSPALSDLQACAQFQGNKPSGFVEFMSENEAPAASLNETVNGTTQNKSFVGILKKTREPRYDFQTSSEIDILDDGYRWRKYGQKRDKKIRPYYHAQWYAQKAVRNTRPPRGNSKNFYEESDHEFLGVPLGVGVTAFGIRRHLGWRAQGRGGEVHTIQVDHNFARSIQLMSPALIEKTSSASNHQSIRASAPPEDRDVWALLCPPMQEFSCVGRGSAVPLGFIPAWAVMAYNVAVKLNRLLDF</sequence>
<protein>
    <submittedName>
        <fullName evidence="1">Uncharacterized protein</fullName>
    </submittedName>
</protein>
<reference evidence="2" key="1">
    <citation type="journal article" date="2023" name="Hortic. Res.">
        <title>A chromosome-level phased genome enabling allele-level studies in sweet orange: a case study on citrus Huanglongbing tolerance.</title>
        <authorList>
            <person name="Wu B."/>
            <person name="Yu Q."/>
            <person name="Deng Z."/>
            <person name="Duan Y."/>
            <person name="Luo F."/>
            <person name="Gmitter F. Jr."/>
        </authorList>
    </citation>
    <scope>NUCLEOTIDE SEQUENCE [LARGE SCALE GENOMIC DNA]</scope>
    <source>
        <strain evidence="2">cv. Valencia</strain>
    </source>
</reference>
<comment type="caution">
    <text evidence="1">The sequence shown here is derived from an EMBL/GenBank/DDBJ whole genome shotgun (WGS) entry which is preliminary data.</text>
</comment>
<evidence type="ECO:0000313" key="1">
    <source>
        <dbReference type="EMBL" id="KAH9783377.1"/>
    </source>
</evidence>
<name>A0ACB8MBW5_CITSI</name>